<protein>
    <submittedName>
        <fullName evidence="7">Glycosyltransferase family 2 protein</fullName>
    </submittedName>
</protein>
<dbReference type="Proteomes" id="UP001169027">
    <property type="component" value="Unassembled WGS sequence"/>
</dbReference>
<evidence type="ECO:0000256" key="3">
    <source>
        <dbReference type="ARBA" id="ARBA00022676"/>
    </source>
</evidence>
<evidence type="ECO:0000256" key="5">
    <source>
        <dbReference type="ARBA" id="ARBA00023136"/>
    </source>
</evidence>
<accession>A0ABT8S1N6</accession>
<dbReference type="SUPFAM" id="SSF53448">
    <property type="entry name" value="Nucleotide-diphospho-sugar transferases"/>
    <property type="match status" value="1"/>
</dbReference>
<evidence type="ECO:0000256" key="2">
    <source>
        <dbReference type="ARBA" id="ARBA00022475"/>
    </source>
</evidence>
<keyword evidence="5" id="KW-0472">Membrane</keyword>
<dbReference type="EMBL" id="JAUKVY010000006">
    <property type="protein sequence ID" value="MDO1532846.1"/>
    <property type="molecule type" value="Genomic_DNA"/>
</dbReference>
<evidence type="ECO:0000259" key="6">
    <source>
        <dbReference type="Pfam" id="PF00535"/>
    </source>
</evidence>
<dbReference type="RefSeq" id="WP_286530632.1">
    <property type="nucleotide sequence ID" value="NZ_JAUJZH010000006.1"/>
</dbReference>
<organism evidence="7 8">
    <name type="scientific">Variovorax ginsengisoli</name>
    <dbReference type="NCBI Taxonomy" id="363844"/>
    <lineage>
        <taxon>Bacteria</taxon>
        <taxon>Pseudomonadati</taxon>
        <taxon>Pseudomonadota</taxon>
        <taxon>Betaproteobacteria</taxon>
        <taxon>Burkholderiales</taxon>
        <taxon>Comamonadaceae</taxon>
        <taxon>Variovorax</taxon>
    </lineage>
</organism>
<comment type="subcellular location">
    <subcellularLocation>
        <location evidence="1">Cell membrane</location>
    </subcellularLocation>
</comment>
<gene>
    <name evidence="7" type="ORF">Q2T77_11160</name>
</gene>
<proteinExistence type="predicted"/>
<keyword evidence="4" id="KW-0808">Transferase</keyword>
<reference evidence="7" key="1">
    <citation type="submission" date="2023-06" db="EMBL/GenBank/DDBJ databases">
        <authorList>
            <person name="Jiang Y."/>
            <person name="Liu Q."/>
        </authorList>
    </citation>
    <scope>NUCLEOTIDE SEQUENCE</scope>
    <source>
        <strain evidence="7">CGMCC 1.12090</strain>
    </source>
</reference>
<dbReference type="Pfam" id="PF00535">
    <property type="entry name" value="Glycos_transf_2"/>
    <property type="match status" value="1"/>
</dbReference>
<name>A0ABT8S1N6_9BURK</name>
<keyword evidence="2" id="KW-1003">Cell membrane</keyword>
<dbReference type="PANTHER" id="PTHR43646:SF2">
    <property type="entry name" value="GLYCOSYLTRANSFERASE 2-LIKE DOMAIN-CONTAINING PROTEIN"/>
    <property type="match status" value="1"/>
</dbReference>
<evidence type="ECO:0000256" key="1">
    <source>
        <dbReference type="ARBA" id="ARBA00004236"/>
    </source>
</evidence>
<evidence type="ECO:0000256" key="4">
    <source>
        <dbReference type="ARBA" id="ARBA00022679"/>
    </source>
</evidence>
<dbReference type="Gene3D" id="3.90.550.10">
    <property type="entry name" value="Spore Coat Polysaccharide Biosynthesis Protein SpsA, Chain A"/>
    <property type="match status" value="1"/>
</dbReference>
<comment type="caution">
    <text evidence="7">The sequence shown here is derived from an EMBL/GenBank/DDBJ whole genome shotgun (WGS) entry which is preliminary data.</text>
</comment>
<sequence length="234" mass="23779">MLGIVIPAHNEALLIGSTLDAVMAAARHPDLRDEPVEVVVVLDSCSDATGVIAARAGARTVSLRVQNVGVARAVGAEAMLAAGARWLAFTDADTVVSPSWLVDQLAQEADAVCGSIGVDDWSAHGDHAGAIEAHFQKTYSDVDGHSHIHGANLGVSAAAYRRAGGFRHLACSEDVALVRALEATGARIAWSAKPRVVTSSRRDGRARGGFADALLAAVAAGVAAVAPPGAAAVG</sequence>
<keyword evidence="3" id="KW-0328">Glycosyltransferase</keyword>
<dbReference type="CDD" id="cd00761">
    <property type="entry name" value="Glyco_tranf_GTA_type"/>
    <property type="match status" value="1"/>
</dbReference>
<dbReference type="InterPro" id="IPR001173">
    <property type="entry name" value="Glyco_trans_2-like"/>
</dbReference>
<evidence type="ECO:0000313" key="7">
    <source>
        <dbReference type="EMBL" id="MDO1532846.1"/>
    </source>
</evidence>
<feature type="domain" description="Glycosyltransferase 2-like" evidence="6">
    <location>
        <begin position="4"/>
        <end position="129"/>
    </location>
</feature>
<keyword evidence="8" id="KW-1185">Reference proteome</keyword>
<evidence type="ECO:0000313" key="8">
    <source>
        <dbReference type="Proteomes" id="UP001169027"/>
    </source>
</evidence>
<dbReference type="PANTHER" id="PTHR43646">
    <property type="entry name" value="GLYCOSYLTRANSFERASE"/>
    <property type="match status" value="1"/>
</dbReference>
<dbReference type="InterPro" id="IPR029044">
    <property type="entry name" value="Nucleotide-diphossugar_trans"/>
</dbReference>